<proteinExistence type="predicted"/>
<dbReference type="CDD" id="cd00371">
    <property type="entry name" value="HMA"/>
    <property type="match status" value="1"/>
</dbReference>
<dbReference type="Gene3D" id="3.30.70.100">
    <property type="match status" value="1"/>
</dbReference>
<name>A0ABR8X309_9MICO</name>
<dbReference type="InterPro" id="IPR006121">
    <property type="entry name" value="HMA_dom"/>
</dbReference>
<dbReference type="RefSeq" id="WP_191766035.1">
    <property type="nucleotide sequence ID" value="NZ_JACSPM010000002.1"/>
</dbReference>
<organism evidence="2 3">
    <name type="scientific">Microbacterium gallinarum</name>
    <dbReference type="NCBI Taxonomy" id="2762209"/>
    <lineage>
        <taxon>Bacteria</taxon>
        <taxon>Bacillati</taxon>
        <taxon>Actinomycetota</taxon>
        <taxon>Actinomycetes</taxon>
        <taxon>Micrococcales</taxon>
        <taxon>Microbacteriaceae</taxon>
        <taxon>Microbacterium</taxon>
    </lineage>
</organism>
<accession>A0ABR8X309</accession>
<keyword evidence="3" id="KW-1185">Reference proteome</keyword>
<dbReference type="Proteomes" id="UP000602532">
    <property type="component" value="Unassembled WGS sequence"/>
</dbReference>
<gene>
    <name evidence="2" type="ORF">H9622_08950</name>
</gene>
<protein>
    <submittedName>
        <fullName evidence="2">Heavy-metal-associated domain-containing protein</fullName>
    </submittedName>
</protein>
<evidence type="ECO:0000313" key="3">
    <source>
        <dbReference type="Proteomes" id="UP000602532"/>
    </source>
</evidence>
<reference evidence="2 3" key="1">
    <citation type="submission" date="2020-08" db="EMBL/GenBank/DDBJ databases">
        <title>A Genomic Blueprint of the Chicken Gut Microbiome.</title>
        <authorList>
            <person name="Gilroy R."/>
            <person name="Ravi A."/>
            <person name="Getino M."/>
            <person name="Pursley I."/>
            <person name="Horton D.L."/>
            <person name="Alikhan N.-F."/>
            <person name="Baker D."/>
            <person name="Gharbi K."/>
            <person name="Hall N."/>
            <person name="Watson M."/>
            <person name="Adriaenssens E.M."/>
            <person name="Foster-Nyarko E."/>
            <person name="Jarju S."/>
            <person name="Secka A."/>
            <person name="Antonio M."/>
            <person name="Oren A."/>
            <person name="Chaudhuri R."/>
            <person name="La Ragione R.M."/>
            <person name="Hildebrand F."/>
            <person name="Pallen M.J."/>
        </authorList>
    </citation>
    <scope>NUCLEOTIDE SEQUENCE [LARGE SCALE GENOMIC DNA]</scope>
    <source>
        <strain evidence="2 3">Sa1CUA4</strain>
    </source>
</reference>
<dbReference type="SUPFAM" id="SSF55008">
    <property type="entry name" value="HMA, heavy metal-associated domain"/>
    <property type="match status" value="1"/>
</dbReference>
<dbReference type="PROSITE" id="PS50846">
    <property type="entry name" value="HMA_2"/>
    <property type="match status" value="1"/>
</dbReference>
<feature type="domain" description="HMA" evidence="1">
    <location>
        <begin position="3"/>
        <end position="68"/>
    </location>
</feature>
<dbReference type="Pfam" id="PF00403">
    <property type="entry name" value="HMA"/>
    <property type="match status" value="1"/>
</dbReference>
<evidence type="ECO:0000259" key="1">
    <source>
        <dbReference type="PROSITE" id="PS50846"/>
    </source>
</evidence>
<comment type="caution">
    <text evidence="2">The sequence shown here is derived from an EMBL/GenBank/DDBJ whole genome shotgun (WGS) entry which is preliminary data.</text>
</comment>
<dbReference type="InterPro" id="IPR036163">
    <property type="entry name" value="HMA_dom_sf"/>
</dbReference>
<sequence>MTQTTEYTVTGMTCGHCESAVRTEVSKIAGVETVAVDAASGSLVIGSTAPLSDVDVLAAVDEAGYEAARA</sequence>
<dbReference type="EMBL" id="JACSPM010000002">
    <property type="protein sequence ID" value="MBD8023717.1"/>
    <property type="molecule type" value="Genomic_DNA"/>
</dbReference>
<evidence type="ECO:0000313" key="2">
    <source>
        <dbReference type="EMBL" id="MBD8023717.1"/>
    </source>
</evidence>